<dbReference type="PANTHER" id="PTHR47326">
    <property type="entry name" value="TRANSPOSABLE ELEMENT TC3 TRANSPOSASE-LIKE PROTEIN"/>
    <property type="match status" value="1"/>
</dbReference>
<evidence type="ECO:0000313" key="2">
    <source>
        <dbReference type="Proteomes" id="UP000887013"/>
    </source>
</evidence>
<dbReference type="AlphaFoldDB" id="A0A8X6U8W9"/>
<accession>A0A8X6U8W9</accession>
<gene>
    <name evidence="1" type="primary">X975_11439</name>
    <name evidence="1" type="ORF">NPIL_529821</name>
</gene>
<dbReference type="OrthoDB" id="9979538at2759"/>
<name>A0A8X6U8W9_NEPPI</name>
<reference evidence="1" key="1">
    <citation type="submission" date="2020-08" db="EMBL/GenBank/DDBJ databases">
        <title>Multicomponent nature underlies the extraordinary mechanical properties of spider dragline silk.</title>
        <authorList>
            <person name="Kono N."/>
            <person name="Nakamura H."/>
            <person name="Mori M."/>
            <person name="Yoshida Y."/>
            <person name="Ohtoshi R."/>
            <person name="Malay A.D."/>
            <person name="Moran D.A.P."/>
            <person name="Tomita M."/>
            <person name="Numata K."/>
            <person name="Arakawa K."/>
        </authorList>
    </citation>
    <scope>NUCLEOTIDE SEQUENCE</scope>
</reference>
<dbReference type="GO" id="GO:0003676">
    <property type="term" value="F:nucleic acid binding"/>
    <property type="evidence" value="ECO:0007669"/>
    <property type="project" value="InterPro"/>
</dbReference>
<comment type="caution">
    <text evidence="1">The sequence shown here is derived from an EMBL/GenBank/DDBJ whole genome shotgun (WGS) entry which is preliminary data.</text>
</comment>
<dbReference type="EMBL" id="BMAW01121231">
    <property type="protein sequence ID" value="GFT93188.1"/>
    <property type="molecule type" value="Genomic_DNA"/>
</dbReference>
<dbReference type="PANTHER" id="PTHR47326:SF1">
    <property type="entry name" value="HTH PSQ-TYPE DOMAIN-CONTAINING PROTEIN"/>
    <property type="match status" value="1"/>
</dbReference>
<sequence length="196" mass="22014">MGFKKHPTDGAGTKDLVGYMQMRQVTINTDALDPDPVLRCMSTKSMLSGKDKALLVNLFYMNEESAIVAVRKFRIQKNVKTRKGSLTDAGLIKLVQLLEETGSPLFFETQCPVNAWKRVTINAQRYLTLLRGKVVPCLREKDTPFTATFMQDGATSHTANPVKEFLIQTFGEEKIISKRCKFPWPPRSPDLTSADV</sequence>
<dbReference type="Gene3D" id="3.30.420.10">
    <property type="entry name" value="Ribonuclease H-like superfamily/Ribonuclease H"/>
    <property type="match status" value="1"/>
</dbReference>
<organism evidence="1 2">
    <name type="scientific">Nephila pilipes</name>
    <name type="common">Giant wood spider</name>
    <name type="synonym">Nephila maculata</name>
    <dbReference type="NCBI Taxonomy" id="299642"/>
    <lineage>
        <taxon>Eukaryota</taxon>
        <taxon>Metazoa</taxon>
        <taxon>Ecdysozoa</taxon>
        <taxon>Arthropoda</taxon>
        <taxon>Chelicerata</taxon>
        <taxon>Arachnida</taxon>
        <taxon>Araneae</taxon>
        <taxon>Araneomorphae</taxon>
        <taxon>Entelegynae</taxon>
        <taxon>Araneoidea</taxon>
        <taxon>Nephilidae</taxon>
        <taxon>Nephila</taxon>
    </lineage>
</organism>
<proteinExistence type="predicted"/>
<protein>
    <submittedName>
        <fullName evidence="1">DUF4817 domain-containing protein</fullName>
    </submittedName>
</protein>
<dbReference type="Proteomes" id="UP000887013">
    <property type="component" value="Unassembled WGS sequence"/>
</dbReference>
<keyword evidence="2" id="KW-1185">Reference proteome</keyword>
<dbReference type="InterPro" id="IPR036397">
    <property type="entry name" value="RNaseH_sf"/>
</dbReference>
<evidence type="ECO:0000313" key="1">
    <source>
        <dbReference type="EMBL" id="GFT93188.1"/>
    </source>
</evidence>